<dbReference type="HOGENOM" id="CLU_063236_4_0_0"/>
<evidence type="ECO:0000313" key="6">
    <source>
        <dbReference type="Proteomes" id="UP000008922"/>
    </source>
</evidence>
<dbReference type="InterPro" id="IPR000524">
    <property type="entry name" value="Tscrpt_reg_HTH_GntR"/>
</dbReference>
<name>E8MZ14_ANATU</name>
<accession>E8MZ14</accession>
<dbReference type="Gene3D" id="1.10.10.10">
    <property type="entry name" value="Winged helix-like DNA-binding domain superfamily/Winged helix DNA-binding domain"/>
    <property type="match status" value="1"/>
</dbReference>
<dbReference type="SMART" id="SM00866">
    <property type="entry name" value="UTRA"/>
    <property type="match status" value="1"/>
</dbReference>
<dbReference type="PROSITE" id="PS50949">
    <property type="entry name" value="HTH_GNTR"/>
    <property type="match status" value="1"/>
</dbReference>
<dbReference type="InterPro" id="IPR050679">
    <property type="entry name" value="Bact_HTH_transcr_reg"/>
</dbReference>
<dbReference type="InterPro" id="IPR036390">
    <property type="entry name" value="WH_DNA-bd_sf"/>
</dbReference>
<dbReference type="Pfam" id="PF00392">
    <property type="entry name" value="GntR"/>
    <property type="match status" value="1"/>
</dbReference>
<dbReference type="eggNOG" id="COG2188">
    <property type="taxonomic scope" value="Bacteria"/>
</dbReference>
<dbReference type="STRING" id="926569.ANT_01230"/>
<organism evidence="5 6">
    <name type="scientific">Anaerolinea thermophila (strain DSM 14523 / JCM 11388 / NBRC 100420 / UNI-1)</name>
    <dbReference type="NCBI Taxonomy" id="926569"/>
    <lineage>
        <taxon>Bacteria</taxon>
        <taxon>Bacillati</taxon>
        <taxon>Chloroflexota</taxon>
        <taxon>Anaerolineae</taxon>
        <taxon>Anaerolineales</taxon>
        <taxon>Anaerolineaceae</taxon>
        <taxon>Anaerolinea</taxon>
    </lineage>
</organism>
<dbReference type="InParanoid" id="E8MZ14"/>
<dbReference type="CDD" id="cd07377">
    <property type="entry name" value="WHTH_GntR"/>
    <property type="match status" value="1"/>
</dbReference>
<dbReference type="AlphaFoldDB" id="E8MZ14"/>
<dbReference type="Pfam" id="PF07702">
    <property type="entry name" value="UTRA"/>
    <property type="match status" value="1"/>
</dbReference>
<dbReference type="PRINTS" id="PR00035">
    <property type="entry name" value="HTHGNTR"/>
</dbReference>
<dbReference type="InterPro" id="IPR036388">
    <property type="entry name" value="WH-like_DNA-bd_sf"/>
</dbReference>
<proteinExistence type="predicted"/>
<sequence length="243" mass="27076">MELNGKNTHPYQRLQDQLAQLIAATPPGGRLPAEPELARQLNVSRATLREAMRSFEGQGLIRRRQGVGTFVVGQPAVIETGLEVLESIETLAHRMGMDVSMGDLNIREVNANPEEAALFDVPQGTPLVQVRRTIHTAGRPVAYLVDILPEDVLTPQDLERGFTGSVLDLLLRRGSPMLTRSVAEIQAVAADAKVARWLEIQRGDVLLMFKARLYSAEERMIDLSYSFFLPGYFRFQVVRRVGN</sequence>
<dbReference type="Gene3D" id="3.40.1410.10">
    <property type="entry name" value="Chorismate lyase-like"/>
    <property type="match status" value="1"/>
</dbReference>
<reference evidence="5 6" key="1">
    <citation type="submission" date="2010-12" db="EMBL/GenBank/DDBJ databases">
        <title>Whole genome sequence of Anaerolinea thermophila UNI-1.</title>
        <authorList>
            <person name="Narita-Yamada S."/>
            <person name="Kishi E."/>
            <person name="Watanabe Y."/>
            <person name="Takasaki K."/>
            <person name="Ankai A."/>
            <person name="Oguchi A."/>
            <person name="Fukui S."/>
            <person name="Takahashi M."/>
            <person name="Yashiro I."/>
            <person name="Hosoyama A."/>
            <person name="Sekiguchi Y."/>
            <person name="Hanada S."/>
            <person name="Fujita N."/>
        </authorList>
    </citation>
    <scope>NUCLEOTIDE SEQUENCE [LARGE SCALE GENOMIC DNA]</scope>
    <source>
        <strain evidence="6">DSM 14523 / JCM 11388 / NBRC 100420 / UNI-1</strain>
    </source>
</reference>
<keyword evidence="6" id="KW-1185">Reference proteome</keyword>
<dbReference type="SUPFAM" id="SSF64288">
    <property type="entry name" value="Chorismate lyase-like"/>
    <property type="match status" value="1"/>
</dbReference>
<evidence type="ECO:0000313" key="5">
    <source>
        <dbReference type="EMBL" id="BAJ62157.1"/>
    </source>
</evidence>
<evidence type="ECO:0000256" key="1">
    <source>
        <dbReference type="ARBA" id="ARBA00023015"/>
    </source>
</evidence>
<dbReference type="EMBL" id="AP012029">
    <property type="protein sequence ID" value="BAJ62157.1"/>
    <property type="molecule type" value="Genomic_DNA"/>
</dbReference>
<dbReference type="KEGG" id="atm:ANT_01230"/>
<dbReference type="PANTHER" id="PTHR44846:SF17">
    <property type="entry name" value="GNTR-FAMILY TRANSCRIPTIONAL REGULATOR"/>
    <property type="match status" value="1"/>
</dbReference>
<dbReference type="InterPro" id="IPR028978">
    <property type="entry name" value="Chorismate_lyase_/UTRA_dom_sf"/>
</dbReference>
<dbReference type="PANTHER" id="PTHR44846">
    <property type="entry name" value="MANNOSYL-D-GLYCERATE TRANSPORT/METABOLISM SYSTEM REPRESSOR MNGR-RELATED"/>
    <property type="match status" value="1"/>
</dbReference>
<dbReference type="InterPro" id="IPR011663">
    <property type="entry name" value="UTRA"/>
</dbReference>
<evidence type="ECO:0000256" key="3">
    <source>
        <dbReference type="ARBA" id="ARBA00023163"/>
    </source>
</evidence>
<keyword evidence="3" id="KW-0804">Transcription</keyword>
<evidence type="ECO:0000256" key="2">
    <source>
        <dbReference type="ARBA" id="ARBA00023125"/>
    </source>
</evidence>
<dbReference type="GO" id="GO:0045892">
    <property type="term" value="P:negative regulation of DNA-templated transcription"/>
    <property type="evidence" value="ECO:0007669"/>
    <property type="project" value="TreeGrafter"/>
</dbReference>
<keyword evidence="2" id="KW-0238">DNA-binding</keyword>
<protein>
    <submittedName>
        <fullName evidence="5">GntR family transcriptional regulator</fullName>
    </submittedName>
</protein>
<dbReference type="RefSeq" id="WP_013558555.1">
    <property type="nucleotide sequence ID" value="NC_014960.1"/>
</dbReference>
<evidence type="ECO:0000259" key="4">
    <source>
        <dbReference type="PROSITE" id="PS50949"/>
    </source>
</evidence>
<dbReference type="SUPFAM" id="SSF46785">
    <property type="entry name" value="Winged helix' DNA-binding domain"/>
    <property type="match status" value="1"/>
</dbReference>
<dbReference type="Proteomes" id="UP000008922">
    <property type="component" value="Chromosome"/>
</dbReference>
<dbReference type="FunCoup" id="E8MZ14">
    <property type="interactions" value="3"/>
</dbReference>
<dbReference type="GO" id="GO:0003677">
    <property type="term" value="F:DNA binding"/>
    <property type="evidence" value="ECO:0007669"/>
    <property type="project" value="UniProtKB-KW"/>
</dbReference>
<keyword evidence="1" id="KW-0805">Transcription regulation</keyword>
<dbReference type="SMART" id="SM00345">
    <property type="entry name" value="HTH_GNTR"/>
    <property type="match status" value="1"/>
</dbReference>
<dbReference type="GO" id="GO:0003700">
    <property type="term" value="F:DNA-binding transcription factor activity"/>
    <property type="evidence" value="ECO:0007669"/>
    <property type="project" value="InterPro"/>
</dbReference>
<gene>
    <name evidence="5" type="ordered locus">ANT_01230</name>
</gene>
<feature type="domain" description="HTH gntR-type" evidence="4">
    <location>
        <begin position="8"/>
        <end position="74"/>
    </location>
</feature>